<evidence type="ECO:0000313" key="2">
    <source>
        <dbReference type="EMBL" id="BCX50409.1"/>
    </source>
</evidence>
<evidence type="ECO:0000256" key="1">
    <source>
        <dbReference type="SAM" id="MobiDB-lite"/>
    </source>
</evidence>
<dbReference type="RefSeq" id="WP_338687428.1">
    <property type="nucleotide sequence ID" value="NZ_AP024702.1"/>
</dbReference>
<keyword evidence="3" id="KW-1185">Reference proteome</keyword>
<organism evidence="2 3">
    <name type="scientific">Haloferula helveola</name>
    <dbReference type="NCBI Taxonomy" id="490095"/>
    <lineage>
        <taxon>Bacteria</taxon>
        <taxon>Pseudomonadati</taxon>
        <taxon>Verrucomicrobiota</taxon>
        <taxon>Verrucomicrobiia</taxon>
        <taxon>Verrucomicrobiales</taxon>
        <taxon>Verrucomicrobiaceae</taxon>
        <taxon>Haloferula</taxon>
    </lineage>
</organism>
<evidence type="ECO:0000313" key="3">
    <source>
        <dbReference type="Proteomes" id="UP001374893"/>
    </source>
</evidence>
<proteinExistence type="predicted"/>
<reference evidence="2 3" key="1">
    <citation type="submission" date="2021-06" db="EMBL/GenBank/DDBJ databases">
        <title>Complete genome of Haloferula helveola possessing various polysaccharide degrading enzymes.</title>
        <authorList>
            <person name="Takami H."/>
            <person name="Huang C."/>
            <person name="Hamasaki K."/>
        </authorList>
    </citation>
    <scope>NUCLEOTIDE SEQUENCE [LARGE SCALE GENOMIC DNA]</scope>
    <source>
        <strain evidence="2 3">CN-1</strain>
    </source>
</reference>
<name>A0ABN6HDQ0_9BACT</name>
<dbReference type="EMBL" id="AP024702">
    <property type="protein sequence ID" value="BCX50409.1"/>
    <property type="molecule type" value="Genomic_DNA"/>
</dbReference>
<gene>
    <name evidence="2" type="ORF">HAHE_43170</name>
</gene>
<dbReference type="Proteomes" id="UP001374893">
    <property type="component" value="Chromosome"/>
</dbReference>
<dbReference type="PROSITE" id="PS51257">
    <property type="entry name" value="PROKAR_LIPOPROTEIN"/>
    <property type="match status" value="1"/>
</dbReference>
<sequence>MRLLLPTLLVAGLSSCGTMNTIKDGTVAGFSKVGEGMSNGFDKVAEVTTSPFRPGVPVVEARQDEWEELQSGHDRALAYQAEQRRRRGFWIFGGSVDFEEPELPDSGGGVMDTGLLPPKD</sequence>
<feature type="region of interest" description="Disordered" evidence="1">
    <location>
        <begin position="101"/>
        <end position="120"/>
    </location>
</feature>
<accession>A0ABN6HDQ0</accession>
<evidence type="ECO:0008006" key="4">
    <source>
        <dbReference type="Google" id="ProtNLM"/>
    </source>
</evidence>
<protein>
    <recommendedName>
        <fullName evidence="4">Lipoprotein</fullName>
    </recommendedName>
</protein>